<dbReference type="PANTHER" id="PTHR33067">
    <property type="entry name" value="RNA-DIRECTED DNA POLYMERASE-RELATED"/>
    <property type="match status" value="1"/>
</dbReference>
<evidence type="ECO:0000313" key="1">
    <source>
        <dbReference type="EMBL" id="RZB76156.1"/>
    </source>
</evidence>
<dbReference type="Gene3D" id="2.40.70.10">
    <property type="entry name" value="Acid Proteases"/>
    <property type="match status" value="1"/>
</dbReference>
<gene>
    <name evidence="1" type="ORF">D0Y65_034598</name>
</gene>
<evidence type="ECO:0000313" key="2">
    <source>
        <dbReference type="Proteomes" id="UP000289340"/>
    </source>
</evidence>
<dbReference type="AlphaFoldDB" id="A0A445HR52"/>
<protein>
    <recommendedName>
        <fullName evidence="3">Aspartic peptidase DDI1-type domain-containing protein</fullName>
    </recommendedName>
</protein>
<dbReference type="Proteomes" id="UP000289340">
    <property type="component" value="Chromosome 12"/>
</dbReference>
<organism evidence="1 2">
    <name type="scientific">Glycine soja</name>
    <name type="common">Wild soybean</name>
    <dbReference type="NCBI Taxonomy" id="3848"/>
    <lineage>
        <taxon>Eukaryota</taxon>
        <taxon>Viridiplantae</taxon>
        <taxon>Streptophyta</taxon>
        <taxon>Embryophyta</taxon>
        <taxon>Tracheophyta</taxon>
        <taxon>Spermatophyta</taxon>
        <taxon>Magnoliopsida</taxon>
        <taxon>eudicotyledons</taxon>
        <taxon>Gunneridae</taxon>
        <taxon>Pentapetalae</taxon>
        <taxon>rosids</taxon>
        <taxon>fabids</taxon>
        <taxon>Fabales</taxon>
        <taxon>Fabaceae</taxon>
        <taxon>Papilionoideae</taxon>
        <taxon>50 kb inversion clade</taxon>
        <taxon>NPAAA clade</taxon>
        <taxon>indigoferoid/millettioid clade</taxon>
        <taxon>Phaseoleae</taxon>
        <taxon>Glycine</taxon>
        <taxon>Glycine subgen. Soja</taxon>
    </lineage>
</organism>
<sequence>MTIGRLSVGKAFLDLGASINLMPLSMIKQIGEVEIKPTMMALQLANRTIKHPYGIVEDVLVKVDKFLFPIDFVVMDMDEDSEVPLILDRSFMKTAKVMIDVDDGKLTIRVQGEEMQFNVFEAMKHPKDKRECFRVDVLNEVISDSKRFIQREIGVEPQPQQ</sequence>
<reference evidence="1 2" key="1">
    <citation type="submission" date="2018-09" db="EMBL/GenBank/DDBJ databases">
        <title>A high-quality reference genome of wild soybean provides a powerful tool to mine soybean genomes.</title>
        <authorList>
            <person name="Xie M."/>
            <person name="Chung C.Y.L."/>
            <person name="Li M.-W."/>
            <person name="Wong F.-L."/>
            <person name="Chan T.-F."/>
            <person name="Lam H.-M."/>
        </authorList>
    </citation>
    <scope>NUCLEOTIDE SEQUENCE [LARGE SCALE GENOMIC DNA]</scope>
    <source>
        <strain evidence="2">cv. W05</strain>
        <tissue evidence="1">Hypocotyl of etiolated seedlings</tissue>
    </source>
</reference>
<dbReference type="PANTHER" id="PTHR33067:SF35">
    <property type="entry name" value="ASPARTIC PEPTIDASE DDI1-TYPE DOMAIN-CONTAINING PROTEIN"/>
    <property type="match status" value="1"/>
</dbReference>
<accession>A0A445HR52</accession>
<evidence type="ECO:0008006" key="3">
    <source>
        <dbReference type="Google" id="ProtNLM"/>
    </source>
</evidence>
<dbReference type="EMBL" id="QZWG01000012">
    <property type="protein sequence ID" value="RZB76156.1"/>
    <property type="molecule type" value="Genomic_DNA"/>
</dbReference>
<dbReference type="CDD" id="cd00303">
    <property type="entry name" value="retropepsin_like"/>
    <property type="match status" value="1"/>
</dbReference>
<dbReference type="InterPro" id="IPR021109">
    <property type="entry name" value="Peptidase_aspartic_dom_sf"/>
</dbReference>
<keyword evidence="2" id="KW-1185">Reference proteome</keyword>
<name>A0A445HR52_GLYSO</name>
<comment type="caution">
    <text evidence="1">The sequence shown here is derived from an EMBL/GenBank/DDBJ whole genome shotgun (WGS) entry which is preliminary data.</text>
</comment>
<proteinExistence type="predicted"/>